<dbReference type="PROSITE" id="PS00018">
    <property type="entry name" value="EF_HAND_1"/>
    <property type="match status" value="1"/>
</dbReference>
<evidence type="ECO:0000259" key="1">
    <source>
        <dbReference type="PROSITE" id="PS50206"/>
    </source>
</evidence>
<comment type="caution">
    <text evidence="2">The sequence shown here is derived from an EMBL/GenBank/DDBJ whole genome shotgun (WGS) entry which is preliminary data.</text>
</comment>
<dbReference type="SMART" id="SM00450">
    <property type="entry name" value="RHOD"/>
    <property type="match status" value="1"/>
</dbReference>
<dbReference type="AlphaFoldDB" id="A0A6A1R429"/>
<accession>A0A6A1R429</accession>
<dbReference type="InterPro" id="IPR018247">
    <property type="entry name" value="EF_Hand_1_Ca_BS"/>
</dbReference>
<dbReference type="PROSITE" id="PS50206">
    <property type="entry name" value="RHODANESE_3"/>
    <property type="match status" value="1"/>
</dbReference>
<dbReference type="CDD" id="cd00158">
    <property type="entry name" value="RHOD"/>
    <property type="match status" value="1"/>
</dbReference>
<organism evidence="2">
    <name type="scientific">Comamonas kerstersii</name>
    <dbReference type="NCBI Taxonomy" id="225992"/>
    <lineage>
        <taxon>Bacteria</taxon>
        <taxon>Pseudomonadati</taxon>
        <taxon>Pseudomonadota</taxon>
        <taxon>Betaproteobacteria</taxon>
        <taxon>Burkholderiales</taxon>
        <taxon>Comamonadaceae</taxon>
        <taxon>Comamonas</taxon>
    </lineage>
</organism>
<dbReference type="Pfam" id="PF00581">
    <property type="entry name" value="Rhodanese"/>
    <property type="match status" value="1"/>
</dbReference>
<dbReference type="InterPro" id="IPR001763">
    <property type="entry name" value="Rhodanese-like_dom"/>
</dbReference>
<name>A0A6A1R429_9BURK</name>
<proteinExistence type="predicted"/>
<dbReference type="EMBL" id="VZOT01000003">
    <property type="protein sequence ID" value="KAB0587355.1"/>
    <property type="molecule type" value="Genomic_DNA"/>
</dbReference>
<feature type="domain" description="Rhodanese" evidence="1">
    <location>
        <begin position="159"/>
        <end position="296"/>
    </location>
</feature>
<protein>
    <submittedName>
        <fullName evidence="2">Rhodanese-like domain-containing protein</fullName>
    </submittedName>
</protein>
<evidence type="ECO:0000313" key="2">
    <source>
        <dbReference type="EMBL" id="KAB0587355.1"/>
    </source>
</evidence>
<dbReference type="Gene3D" id="3.40.250.10">
    <property type="entry name" value="Rhodanese-like domain"/>
    <property type="match status" value="1"/>
</dbReference>
<dbReference type="InterPro" id="IPR036873">
    <property type="entry name" value="Rhodanese-like_dom_sf"/>
</dbReference>
<dbReference type="SUPFAM" id="SSF52821">
    <property type="entry name" value="Rhodanese/Cell cycle control phosphatase"/>
    <property type="match status" value="1"/>
</dbReference>
<gene>
    <name evidence="2" type="ORF">F7P80_06025</name>
</gene>
<reference evidence="2" key="1">
    <citation type="submission" date="2019-09" db="EMBL/GenBank/DDBJ databases">
        <title>Draft genome sequences of 48 bacterial type strains from the CCUG.</title>
        <authorList>
            <person name="Tunovic T."/>
            <person name="Pineiro-Iglesias B."/>
            <person name="Unosson C."/>
            <person name="Inganas E."/>
            <person name="Ohlen M."/>
            <person name="Cardew S."/>
            <person name="Jensie-Markopoulos S."/>
            <person name="Salva-Serra F."/>
            <person name="Jaen-Luchoro D."/>
            <person name="Karlsson R."/>
            <person name="Svensson-Stadler L."/>
            <person name="Chun J."/>
            <person name="Moore E."/>
        </authorList>
    </citation>
    <scope>NUCLEOTIDE SEQUENCE</scope>
    <source>
        <strain evidence="2">CCUG 15333</strain>
    </source>
</reference>
<sequence length="375" mass="40401">MRAPSARCKACRGVVRTSAGEGETLLISLSSSVLVCRVILGGRSLLAAECCVKAIQPHAWQPRPRIYDACLCVQRHACACSSGLDPFTMLSHSLKWTTLMGVLGAALLTSGCSYVKGFYGGKVQTQTATTAATVLYAPERHYAADISAARAYVSAQLPASQRMALLDVRDATEYRMGHPEGAFHVPYPRIYRQCQPHPSGAEQAQIRSDDGSECRYGVVPGSEVRMSAADFWQAVVDVLPYKDAPIAVLCRNAACAAEAANLLARPDLSVDPKLAGQGYRSVYVIKEGFVGAPMVATDVQTGRVLSTEKKAQAFKQSSGKTQLYAQPSVPVDADNDGKITQADWSGWRNFLGLPYVMSLQPSLLSEAAQPYYEKP</sequence>